<keyword evidence="8 15" id="KW-0547">Nucleotide-binding</keyword>
<keyword evidence="12 15" id="KW-1133">Transmembrane helix</keyword>
<dbReference type="SMART" id="SM00220">
    <property type="entry name" value="S_TKc"/>
    <property type="match status" value="1"/>
</dbReference>
<dbReference type="Proteomes" id="UP000887540">
    <property type="component" value="Unplaced"/>
</dbReference>
<keyword evidence="5 15" id="KW-0812">Transmembrane</keyword>
<dbReference type="PROSITE" id="PS50011">
    <property type="entry name" value="PROTEIN_KINASE_DOM"/>
    <property type="match status" value="1"/>
</dbReference>
<dbReference type="GO" id="GO:0005524">
    <property type="term" value="F:ATP binding"/>
    <property type="evidence" value="ECO:0007669"/>
    <property type="project" value="UniProtKB-UniRule"/>
</dbReference>
<accession>A0A914C6I1</accession>
<evidence type="ECO:0000256" key="3">
    <source>
        <dbReference type="ARBA" id="ARBA00022527"/>
    </source>
</evidence>
<dbReference type="Gene3D" id="1.10.510.10">
    <property type="entry name" value="Transferase(Phosphotransferase) domain 1"/>
    <property type="match status" value="2"/>
</dbReference>
<dbReference type="InterPro" id="IPR000333">
    <property type="entry name" value="TGFB_receptor"/>
</dbReference>
<dbReference type="SUPFAM" id="SSF57302">
    <property type="entry name" value="Snake toxin-like"/>
    <property type="match status" value="1"/>
</dbReference>
<sequence length="666" mass="75949">MLAVDFSHKKYPYRENRLNKFKHDYVDPWQEEDKSLNIPEDAVGRPTHGPLYNKHSSDLTNKTLLNLCYCSYGPDHCDYDKTCVKDDWAACFHAMQEVYNEETRRQETWHRYGCAPLERGSDASWLTCNAWRTPHASLKSIACCYEGNYCNLNITPPAYINENEIKDGESDKLNERSWLAFIIIGICILVGILILLTIWIIYTKFLKLLGKLPFVKKTSTFSNDTFDISLLHEDKKPLCSETSSGSGSGGASLTQRTIALDLKILGLVAKGRYGEVHKAEYRGSYVAVKTFYTTEEESWKNERDIYQTQMLNHANILQFKAVDISSNVDSMTQMMLVTDYHEYGSLYDYLRRREPLGLKEALDLAFSTISGIEHLHTRVYGTGSNCKPEIAHRDLKSKNVIVKRPGVCCIADFGLAVRLENGKIIPEKVNIQVGTKRYMAPELLNKTLNVHNFEEFKMADIYSFSLVLWEIVRRIQEPYELEKSQIDSGHRRLISYSTSSGIGTGSDRTMPSINSQSGSFQYPNPPIGLILQDAKGERVEKSDDRSIEARPYNLPYEGLVESDPSFEQMNAVVCIEKHRPTIEGEWRNGNNPVIRDLCNIMEECWSENAKSRHTSLKIKKELNKLLTSSQRITSVLDIYKQDSPVRIITNESYKGSDEGYKGSDPI</sequence>
<keyword evidence="15" id="KW-0464">Manganese</keyword>
<evidence type="ECO:0000256" key="5">
    <source>
        <dbReference type="ARBA" id="ARBA00022692"/>
    </source>
</evidence>
<reference evidence="19" key="1">
    <citation type="submission" date="2022-11" db="UniProtKB">
        <authorList>
            <consortium name="WormBaseParasite"/>
        </authorList>
    </citation>
    <scope>IDENTIFICATION</scope>
</reference>
<dbReference type="InterPro" id="IPR001245">
    <property type="entry name" value="Ser-Thr/Tyr_kinase_cat_dom"/>
</dbReference>
<dbReference type="GO" id="GO:0046872">
    <property type="term" value="F:metal ion binding"/>
    <property type="evidence" value="ECO:0007669"/>
    <property type="project" value="UniProtKB-KW"/>
</dbReference>
<feature type="transmembrane region" description="Helical" evidence="15">
    <location>
        <begin position="178"/>
        <end position="202"/>
    </location>
</feature>
<dbReference type="Pfam" id="PF01064">
    <property type="entry name" value="Activin_recp"/>
    <property type="match status" value="1"/>
</dbReference>
<evidence type="ECO:0000256" key="8">
    <source>
        <dbReference type="ARBA" id="ARBA00022741"/>
    </source>
</evidence>
<keyword evidence="10 15" id="KW-0067">ATP-binding</keyword>
<evidence type="ECO:0000256" key="15">
    <source>
        <dbReference type="RuleBase" id="RU361271"/>
    </source>
</evidence>
<dbReference type="Gene3D" id="2.10.60.10">
    <property type="entry name" value="CD59"/>
    <property type="match status" value="1"/>
</dbReference>
<dbReference type="PANTHER" id="PTHR23255:SF71">
    <property type="entry name" value="RECEPTOR PROTEIN SERINE_THREONINE KINASE"/>
    <property type="match status" value="1"/>
</dbReference>
<proteinExistence type="inferred from homology"/>
<keyword evidence="13 15" id="KW-0472">Membrane</keyword>
<evidence type="ECO:0000313" key="19">
    <source>
        <dbReference type="WBParaSite" id="ACRNAN_Path_326.g1250.t2"/>
    </source>
</evidence>
<dbReference type="AlphaFoldDB" id="A0A914C6I1"/>
<organism evidence="18 19">
    <name type="scientific">Acrobeloides nanus</name>
    <dbReference type="NCBI Taxonomy" id="290746"/>
    <lineage>
        <taxon>Eukaryota</taxon>
        <taxon>Metazoa</taxon>
        <taxon>Ecdysozoa</taxon>
        <taxon>Nematoda</taxon>
        <taxon>Chromadorea</taxon>
        <taxon>Rhabditida</taxon>
        <taxon>Tylenchina</taxon>
        <taxon>Cephalobomorpha</taxon>
        <taxon>Cephaloboidea</taxon>
        <taxon>Cephalobidae</taxon>
        <taxon>Acrobeloides</taxon>
    </lineage>
</organism>
<dbReference type="PRINTS" id="PR00653">
    <property type="entry name" value="ACTIVIN2R"/>
</dbReference>
<comment type="similarity">
    <text evidence="2 15">Belongs to the protein kinase superfamily. TKL Ser/Thr protein kinase family. TGFB receptor subfamily.</text>
</comment>
<keyword evidence="6 15" id="KW-0479">Metal-binding</keyword>
<feature type="domain" description="Protein kinase" evidence="16">
    <location>
        <begin position="262"/>
        <end position="626"/>
    </location>
</feature>
<evidence type="ECO:0000259" key="16">
    <source>
        <dbReference type="PROSITE" id="PS50011"/>
    </source>
</evidence>
<evidence type="ECO:0000259" key="17">
    <source>
        <dbReference type="PROSITE" id="PS51256"/>
    </source>
</evidence>
<dbReference type="GO" id="GO:0071363">
    <property type="term" value="P:cellular response to growth factor stimulus"/>
    <property type="evidence" value="ECO:0007669"/>
    <property type="project" value="TreeGrafter"/>
</dbReference>
<dbReference type="SUPFAM" id="SSF56112">
    <property type="entry name" value="Protein kinase-like (PK-like)"/>
    <property type="match status" value="1"/>
</dbReference>
<keyword evidence="11 15" id="KW-0460">Magnesium</keyword>
<evidence type="ECO:0000256" key="6">
    <source>
        <dbReference type="ARBA" id="ARBA00022723"/>
    </source>
</evidence>
<feature type="domain" description="GS" evidence="17">
    <location>
        <begin position="220"/>
        <end position="261"/>
    </location>
</feature>
<dbReference type="PROSITE" id="PS51256">
    <property type="entry name" value="GS"/>
    <property type="match status" value="1"/>
</dbReference>
<dbReference type="Gene3D" id="3.30.200.20">
    <property type="entry name" value="Phosphorylase Kinase, domain 1"/>
    <property type="match status" value="1"/>
</dbReference>
<evidence type="ECO:0000256" key="9">
    <source>
        <dbReference type="ARBA" id="ARBA00022777"/>
    </source>
</evidence>
<protein>
    <recommendedName>
        <fullName evidence="15">Serine/threonine-protein kinase receptor</fullName>
        <ecNumber evidence="15">2.7.11.30</ecNumber>
    </recommendedName>
</protein>
<dbReference type="InterPro" id="IPR045860">
    <property type="entry name" value="Snake_toxin-like_sf"/>
</dbReference>
<evidence type="ECO:0000313" key="18">
    <source>
        <dbReference type="Proteomes" id="UP000887540"/>
    </source>
</evidence>
<keyword evidence="14 15" id="KW-0675">Receptor</keyword>
<dbReference type="InterPro" id="IPR000719">
    <property type="entry name" value="Prot_kinase_dom"/>
</dbReference>
<dbReference type="InterPro" id="IPR011009">
    <property type="entry name" value="Kinase-like_dom_sf"/>
</dbReference>
<evidence type="ECO:0000256" key="11">
    <source>
        <dbReference type="ARBA" id="ARBA00022842"/>
    </source>
</evidence>
<comment type="subcellular location">
    <subcellularLocation>
        <location evidence="1 15">Membrane</location>
        <topology evidence="1 15">Single-pass type I membrane protein</topology>
    </subcellularLocation>
</comment>
<keyword evidence="7" id="KW-0732">Signal</keyword>
<dbReference type="SMART" id="SM00467">
    <property type="entry name" value="GS"/>
    <property type="match status" value="1"/>
</dbReference>
<evidence type="ECO:0000256" key="4">
    <source>
        <dbReference type="ARBA" id="ARBA00022679"/>
    </source>
</evidence>
<keyword evidence="4 15" id="KW-0808">Transferase</keyword>
<comment type="cofactor">
    <cofactor evidence="15">
        <name>Mg(2+)</name>
        <dbReference type="ChEBI" id="CHEBI:18420"/>
    </cofactor>
    <cofactor evidence="15">
        <name>Mn(2+)</name>
        <dbReference type="ChEBI" id="CHEBI:29035"/>
    </cofactor>
</comment>
<dbReference type="InterPro" id="IPR008271">
    <property type="entry name" value="Ser/Thr_kinase_AS"/>
</dbReference>
<keyword evidence="3 15" id="KW-0723">Serine/threonine-protein kinase</keyword>
<evidence type="ECO:0000256" key="13">
    <source>
        <dbReference type="ARBA" id="ARBA00023136"/>
    </source>
</evidence>
<dbReference type="PANTHER" id="PTHR23255">
    <property type="entry name" value="TRANSFORMING GROWTH FACTOR-BETA RECEPTOR TYPE I AND II"/>
    <property type="match status" value="1"/>
</dbReference>
<dbReference type="InterPro" id="IPR000472">
    <property type="entry name" value="Activin_recp"/>
</dbReference>
<dbReference type="InterPro" id="IPR003605">
    <property type="entry name" value="GS_dom"/>
</dbReference>
<dbReference type="EC" id="2.7.11.30" evidence="15"/>
<evidence type="ECO:0000256" key="2">
    <source>
        <dbReference type="ARBA" id="ARBA00009605"/>
    </source>
</evidence>
<name>A0A914C6I1_9BILA</name>
<dbReference type="Pfam" id="PF07714">
    <property type="entry name" value="PK_Tyr_Ser-Thr"/>
    <property type="match status" value="1"/>
</dbReference>
<evidence type="ECO:0000256" key="12">
    <source>
        <dbReference type="ARBA" id="ARBA00022989"/>
    </source>
</evidence>
<keyword evidence="18" id="KW-1185">Reference proteome</keyword>
<evidence type="ECO:0000256" key="14">
    <source>
        <dbReference type="ARBA" id="ARBA00023170"/>
    </source>
</evidence>
<evidence type="ECO:0000256" key="10">
    <source>
        <dbReference type="ARBA" id="ARBA00022840"/>
    </source>
</evidence>
<keyword evidence="9 15" id="KW-0418">Kinase</keyword>
<dbReference type="GO" id="GO:0043235">
    <property type="term" value="C:receptor complex"/>
    <property type="evidence" value="ECO:0007669"/>
    <property type="project" value="TreeGrafter"/>
</dbReference>
<evidence type="ECO:0000256" key="1">
    <source>
        <dbReference type="ARBA" id="ARBA00004479"/>
    </source>
</evidence>
<dbReference type="PROSITE" id="PS00108">
    <property type="entry name" value="PROTEIN_KINASE_ST"/>
    <property type="match status" value="1"/>
</dbReference>
<dbReference type="GO" id="GO:0005886">
    <property type="term" value="C:plasma membrane"/>
    <property type="evidence" value="ECO:0007669"/>
    <property type="project" value="TreeGrafter"/>
</dbReference>
<dbReference type="WBParaSite" id="ACRNAN_Path_326.g1250.t2">
    <property type="protein sequence ID" value="ACRNAN_Path_326.g1250.t2"/>
    <property type="gene ID" value="ACRNAN_Path_326.g1250"/>
</dbReference>
<comment type="catalytic activity">
    <reaction evidence="15">
        <text>L-threonyl-[receptor-protein] + ATP = O-phospho-L-threonyl-[receptor-protein] + ADP + H(+)</text>
        <dbReference type="Rhea" id="RHEA:44880"/>
        <dbReference type="Rhea" id="RHEA-COMP:11024"/>
        <dbReference type="Rhea" id="RHEA-COMP:11025"/>
        <dbReference type="ChEBI" id="CHEBI:15378"/>
        <dbReference type="ChEBI" id="CHEBI:30013"/>
        <dbReference type="ChEBI" id="CHEBI:30616"/>
        <dbReference type="ChEBI" id="CHEBI:61977"/>
        <dbReference type="ChEBI" id="CHEBI:456216"/>
        <dbReference type="EC" id="2.7.11.30"/>
    </reaction>
</comment>
<evidence type="ECO:0000256" key="7">
    <source>
        <dbReference type="ARBA" id="ARBA00022729"/>
    </source>
</evidence>
<dbReference type="CDD" id="cd23586">
    <property type="entry name" value="TFP_LU_ECD_sma6"/>
    <property type="match status" value="1"/>
</dbReference>
<dbReference type="GO" id="GO:0004675">
    <property type="term" value="F:transmembrane receptor protein serine/threonine kinase activity"/>
    <property type="evidence" value="ECO:0007669"/>
    <property type="project" value="UniProtKB-EC"/>
</dbReference>